<reference evidence="1 2" key="1">
    <citation type="submission" date="2024-02" db="EMBL/GenBank/DDBJ databases">
        <authorList>
            <person name="Vignale AGUSTIN F."/>
            <person name="Sosa J E."/>
            <person name="Modenutti C."/>
        </authorList>
    </citation>
    <scope>NUCLEOTIDE SEQUENCE [LARGE SCALE GENOMIC DNA]</scope>
</reference>
<keyword evidence="2" id="KW-1185">Reference proteome</keyword>
<comment type="caution">
    <text evidence="1">The sequence shown here is derived from an EMBL/GenBank/DDBJ whole genome shotgun (WGS) entry which is preliminary data.</text>
</comment>
<organism evidence="1 2">
    <name type="scientific">Ilex paraguariensis</name>
    <name type="common">yerba mate</name>
    <dbReference type="NCBI Taxonomy" id="185542"/>
    <lineage>
        <taxon>Eukaryota</taxon>
        <taxon>Viridiplantae</taxon>
        <taxon>Streptophyta</taxon>
        <taxon>Embryophyta</taxon>
        <taxon>Tracheophyta</taxon>
        <taxon>Spermatophyta</taxon>
        <taxon>Magnoliopsida</taxon>
        <taxon>eudicotyledons</taxon>
        <taxon>Gunneridae</taxon>
        <taxon>Pentapetalae</taxon>
        <taxon>asterids</taxon>
        <taxon>campanulids</taxon>
        <taxon>Aquifoliales</taxon>
        <taxon>Aquifoliaceae</taxon>
        <taxon>Ilex</taxon>
    </lineage>
</organism>
<name>A0ABC8UA41_9AQUA</name>
<protein>
    <submittedName>
        <fullName evidence="1">Uncharacterized protein</fullName>
    </submittedName>
</protein>
<evidence type="ECO:0000313" key="2">
    <source>
        <dbReference type="Proteomes" id="UP001642360"/>
    </source>
</evidence>
<dbReference type="AlphaFoldDB" id="A0ABC8UA41"/>
<gene>
    <name evidence="1" type="ORF">ILEXP_LOCUS45636</name>
</gene>
<dbReference type="EMBL" id="CAUOFW020006720">
    <property type="protein sequence ID" value="CAK9175816.1"/>
    <property type="molecule type" value="Genomic_DNA"/>
</dbReference>
<evidence type="ECO:0000313" key="1">
    <source>
        <dbReference type="EMBL" id="CAK9175816.1"/>
    </source>
</evidence>
<accession>A0ABC8UA41</accession>
<sequence>MERIVQIQHTVAKKVHVYGFQSTLTKIQCKFFSGSDLYVGHKFCTSHYHLAAVRLSRQLVSKRCAEQIICKTTTKIKTKHSDIAQENDQSTYGHTSAHERLESSSTTWSPYVYTPTYSRHF</sequence>
<proteinExistence type="predicted"/>
<dbReference type="Proteomes" id="UP001642360">
    <property type="component" value="Unassembled WGS sequence"/>
</dbReference>